<comment type="caution">
    <text evidence="1">The sequence shown here is derived from an EMBL/GenBank/DDBJ whole genome shotgun (WGS) entry which is preliminary data.</text>
</comment>
<dbReference type="RefSeq" id="WP_394486451.1">
    <property type="nucleotide sequence ID" value="NZ_JBIGIA010000002.1"/>
</dbReference>
<dbReference type="Proteomes" id="UP001606305">
    <property type="component" value="Unassembled WGS sequence"/>
</dbReference>
<organism evidence="1 2">
    <name type="scientific">Pelomonas nitida</name>
    <dbReference type="NCBI Taxonomy" id="3299027"/>
    <lineage>
        <taxon>Bacteria</taxon>
        <taxon>Pseudomonadati</taxon>
        <taxon>Pseudomonadota</taxon>
        <taxon>Betaproteobacteria</taxon>
        <taxon>Burkholderiales</taxon>
        <taxon>Sphaerotilaceae</taxon>
        <taxon>Roseateles</taxon>
    </lineage>
</organism>
<proteinExistence type="predicted"/>
<name>A0ABW7G1J2_9BURK</name>
<accession>A0ABW7G1J2</accession>
<dbReference type="EMBL" id="JBIGIA010000002">
    <property type="protein sequence ID" value="MFG6455790.1"/>
    <property type="molecule type" value="Genomic_DNA"/>
</dbReference>
<sequence>MVVAKADGRLSVTVKVSVPAASSFMLDGFTAMDTLGVSSSAAPTLGVAVLLPARKTLVLLPSSLIVPVPAAPAALVTAPVMAPVSSVNDSAPSNVASAVMDVLTSTEVTPAASVIPPDDGTHAAPSKYSSAALAPVSAPTEAVPLKSTGVNAMAPVLARSRLTWKTA</sequence>
<evidence type="ECO:0000313" key="1">
    <source>
        <dbReference type="EMBL" id="MFG6455790.1"/>
    </source>
</evidence>
<evidence type="ECO:0000313" key="2">
    <source>
        <dbReference type="Proteomes" id="UP001606305"/>
    </source>
</evidence>
<keyword evidence="2" id="KW-1185">Reference proteome</keyword>
<protein>
    <submittedName>
        <fullName evidence="1">Uncharacterized protein</fullName>
    </submittedName>
</protein>
<reference evidence="1 2" key="1">
    <citation type="submission" date="2024-09" db="EMBL/GenBank/DDBJ databases">
        <title>Novel species of the genus Pelomonas and Roseateles isolated from streams.</title>
        <authorList>
            <person name="Lu H."/>
        </authorList>
    </citation>
    <scope>NUCLEOTIDE SEQUENCE [LARGE SCALE GENOMIC DNA]</scope>
    <source>
        <strain evidence="1 2">BYS96W</strain>
    </source>
</reference>
<gene>
    <name evidence="1" type="ORF">ACG00X_02995</name>
</gene>